<dbReference type="AlphaFoldDB" id="A0A822ZDE5"/>
<evidence type="ECO:0000313" key="1">
    <source>
        <dbReference type="EMBL" id="DAD42593.1"/>
    </source>
</evidence>
<keyword evidence="2" id="KW-1185">Reference proteome</keyword>
<proteinExistence type="predicted"/>
<reference evidence="1 2" key="1">
    <citation type="journal article" date="2020" name="Mol. Biol. Evol.">
        <title>Distinct Expression and Methylation Patterns for Genes with Different Fates following a Single Whole-Genome Duplication in Flowering Plants.</title>
        <authorList>
            <person name="Shi T."/>
            <person name="Rahmani R.S."/>
            <person name="Gugger P.F."/>
            <person name="Wang M."/>
            <person name="Li H."/>
            <person name="Zhang Y."/>
            <person name="Li Z."/>
            <person name="Wang Q."/>
            <person name="Van de Peer Y."/>
            <person name="Marchal K."/>
            <person name="Chen J."/>
        </authorList>
    </citation>
    <scope>NUCLEOTIDE SEQUENCE [LARGE SCALE GENOMIC DNA]</scope>
    <source>
        <tissue evidence="1">Leaf</tissue>
    </source>
</reference>
<comment type="caution">
    <text evidence="1">The sequence shown here is derived from an EMBL/GenBank/DDBJ whole genome shotgun (WGS) entry which is preliminary data.</text>
</comment>
<name>A0A822ZDE5_NELNU</name>
<dbReference type="Proteomes" id="UP000607653">
    <property type="component" value="Unassembled WGS sequence"/>
</dbReference>
<gene>
    <name evidence="1" type="ORF">HUJ06_000823</name>
</gene>
<sequence>MLPKSVSRNKSVNEVLEEIAPSGSYLKIRTVKGQCFKDSGIKHMTGGLSCKGRSCYRGGTFRKRSAAGRGINSIFRNGVKGGAAVGMGGGSGKWWKN</sequence>
<organism evidence="1 2">
    <name type="scientific">Nelumbo nucifera</name>
    <name type="common">Sacred lotus</name>
    <dbReference type="NCBI Taxonomy" id="4432"/>
    <lineage>
        <taxon>Eukaryota</taxon>
        <taxon>Viridiplantae</taxon>
        <taxon>Streptophyta</taxon>
        <taxon>Embryophyta</taxon>
        <taxon>Tracheophyta</taxon>
        <taxon>Spermatophyta</taxon>
        <taxon>Magnoliopsida</taxon>
        <taxon>Proteales</taxon>
        <taxon>Nelumbonaceae</taxon>
        <taxon>Nelumbo</taxon>
    </lineage>
</organism>
<dbReference type="EMBL" id="DUZY01000006">
    <property type="protein sequence ID" value="DAD42593.1"/>
    <property type="molecule type" value="Genomic_DNA"/>
</dbReference>
<protein>
    <submittedName>
        <fullName evidence="1">Uncharacterized protein</fullName>
    </submittedName>
</protein>
<evidence type="ECO:0000313" key="2">
    <source>
        <dbReference type="Proteomes" id="UP000607653"/>
    </source>
</evidence>
<accession>A0A822ZDE5</accession>